<dbReference type="EnsemblMetazoa" id="SMAR007312-RA">
    <property type="protein sequence ID" value="SMAR007312-PA"/>
    <property type="gene ID" value="SMAR007312"/>
</dbReference>
<dbReference type="OMA" id="HDILCIL"/>
<dbReference type="eggNOG" id="ENOG502QR27">
    <property type="taxonomic scope" value="Eukaryota"/>
</dbReference>
<evidence type="ECO:0000313" key="14">
    <source>
        <dbReference type="Proteomes" id="UP000014500"/>
    </source>
</evidence>
<dbReference type="GO" id="GO:0007602">
    <property type="term" value="P:phototransduction"/>
    <property type="evidence" value="ECO:0007669"/>
    <property type="project" value="TreeGrafter"/>
</dbReference>
<reference evidence="14" key="1">
    <citation type="submission" date="2011-05" db="EMBL/GenBank/DDBJ databases">
        <authorList>
            <person name="Richards S.R."/>
            <person name="Qu J."/>
            <person name="Jiang H."/>
            <person name="Jhangiani S.N."/>
            <person name="Agravi P."/>
            <person name="Goodspeed R."/>
            <person name="Gross S."/>
            <person name="Mandapat C."/>
            <person name="Jackson L."/>
            <person name="Mathew T."/>
            <person name="Pu L."/>
            <person name="Thornton R."/>
            <person name="Saada N."/>
            <person name="Wilczek-Boney K.B."/>
            <person name="Lee S."/>
            <person name="Kovar C."/>
            <person name="Wu Y."/>
            <person name="Scherer S.E."/>
            <person name="Worley K.C."/>
            <person name="Muzny D.M."/>
            <person name="Gibbs R."/>
        </authorList>
    </citation>
    <scope>NUCLEOTIDE SEQUENCE</scope>
    <source>
        <strain evidence="14">Brora</strain>
    </source>
</reference>
<evidence type="ECO:0000256" key="5">
    <source>
        <dbReference type="ARBA" id="ARBA00022692"/>
    </source>
</evidence>
<feature type="transmembrane region" description="Helical" evidence="12">
    <location>
        <begin position="1270"/>
        <end position="1287"/>
    </location>
</feature>
<keyword evidence="11 12" id="KW-0407">Ion channel</keyword>
<evidence type="ECO:0000256" key="9">
    <source>
        <dbReference type="ARBA" id="ARBA00023065"/>
    </source>
</evidence>
<evidence type="ECO:0000256" key="3">
    <source>
        <dbReference type="ARBA" id="ARBA00022448"/>
    </source>
</evidence>
<keyword evidence="8 12" id="KW-1133">Transmembrane helix</keyword>
<dbReference type="GO" id="GO:0005243">
    <property type="term" value="F:gap junction channel activity"/>
    <property type="evidence" value="ECO:0007669"/>
    <property type="project" value="TreeGrafter"/>
</dbReference>
<keyword evidence="5 12" id="KW-0812">Transmembrane</keyword>
<evidence type="ECO:0000256" key="11">
    <source>
        <dbReference type="ARBA" id="ARBA00023303"/>
    </source>
</evidence>
<comment type="subcellular location">
    <subcellularLocation>
        <location evidence="1">Cell junction</location>
        <location evidence="1">Gap junction</location>
    </subcellularLocation>
    <subcellularLocation>
        <location evidence="2 12">Cell membrane</location>
        <topology evidence="2 12">Multi-pass membrane protein</topology>
    </subcellularLocation>
</comment>
<feature type="transmembrane region" description="Helical" evidence="12">
    <location>
        <begin position="850"/>
        <end position="873"/>
    </location>
</feature>
<dbReference type="GO" id="GO:0005886">
    <property type="term" value="C:plasma membrane"/>
    <property type="evidence" value="ECO:0007669"/>
    <property type="project" value="UniProtKB-SubCell"/>
</dbReference>
<dbReference type="PRINTS" id="PR01262">
    <property type="entry name" value="INNEXIN"/>
</dbReference>
<dbReference type="Pfam" id="PF00876">
    <property type="entry name" value="Innexin"/>
    <property type="match status" value="6"/>
</dbReference>
<protein>
    <recommendedName>
        <fullName evidence="12">Innexin</fullName>
    </recommendedName>
</protein>
<feature type="transmembrane region" description="Helical" evidence="12">
    <location>
        <begin position="374"/>
        <end position="392"/>
    </location>
</feature>
<feature type="transmembrane region" description="Helical" evidence="12">
    <location>
        <begin position="451"/>
        <end position="473"/>
    </location>
</feature>
<dbReference type="InterPro" id="IPR000990">
    <property type="entry name" value="Innexin"/>
</dbReference>
<keyword evidence="10 12" id="KW-0472">Membrane</keyword>
<sequence length="1608" mass="189630">MFDVFGSLRAVIKFETTQVDNSVFRLHYKGTVILLIAFSLLVTSRQYIGEPIECIQPDGVPKSVINTYCWIHATFTIPAALSKIVGEEVAHPGVWSERPGDEKTYHKYYQWVCFVLFFQAGLFYMPRYLWKVWEGGKMKMLVQGLKDPIMADDKKKEKKKMLVEYMTMHMHSHNTYAYSFAFCELLNFINVVGQIYFVNVFLGGEFTTYGPDVVKFTETDQEDRNDAMIRVFPRITKCTFHYYGPSGTIQRHDALCVLPLNIVNEKIYVFMWFWFVILAIISGMTLLYRIVVTAWPKARFYLLRSRCRIAQRDYVEIVVRKTKVGDWFILYMLGKNVDTFVYKEFIADLARKIEGKDSKGVITDNPIFRLHYRFTVLLLLALCIIVTSRQYFSEPIYCTAPNADTYSQAMINAFCWARTTFTIPKEYAGKFDLYYGIGHSNSETPRIHHSYYQWVPIVLFIQAILFYTPHLLWKMIEHGRLSRLLLDLQSAILDPEAAETQYEMLTTYLIASRKSYNIYAGTYSILEALNLINVIGQIYLLDRFLGGEFTSYGVNVITFLQMPPEHRYDPMTFVFPKMTKCTFRKMGFGNNPENYDHLCLLPQNVFNEKLYVFLWFWFVFLSILTSVLFFYRIAMLASPRLRVCLMCAKYRFTSSTTFYDLVHKLPLGTWFLWYFIGKNLDSFDIPFRSFDIPFQSFDIPFHYFRSFDIPFQSFDIPFQSFDIPFQSFDIPFQSFDIPFQTKDIIPREVLNTFCWIQSTFTVDTKTEKIQFYHQEPSNENDKKNYQKYYQWYGYNVIKFLETDQEDRHDPMILVFPRLSKCIFRNYGPSGEIQIHDALCVLPLNIANEKIYVIVWFWMVFLLCLSSLVIIYRLPILLHSHIRTVFAIRFYTHAADLTRLAHVYKVCDIGDWLIEIITDNVVFKLHYMFTTIILVAFSVLITARQYVGQPIDCVLSDKDAIPYINTYCWIHATFSLPSAFHQRVGWDTVPYPGIGSSRFDQKDKIYYSYYQWVCFVLFFQAILFYVPRALWKIWEGGLIKNLTDGLHLAVTTEEERRKPKKVLIDYLTMHVRSHNFYALRYFFCEILCLINIISQMYLLDKFLGHEFFTYGLKVIEFSEQDQFNRTDPMIYVFPRMTKCTFHKIGPSGSLQRHDALCVLPLNIVNEKIFIFLWFWFIILTILTATVVLYRLAILAVPQIRPRLLHAKCRMASREYMDAILRKTNVGDWFIFCLVSQNIDPIIFREVVAELAKKIETNEISRIHTDGAIFRLHYNVTVMILIAFSVIVTTKQYVGNPIECTHSKDVTEAVINTYCWIHSTYTVLSAYDPKKKVGEHIPFLGVDKSSNKADWRVQKYYQWVCFMLFFQAVLFYIPRWLWKNWEGGKIPALTMDLRMAICTETEKKQQKKLLADYLWSNLRNHDFWAMRYFLCEGLSLINVIGQIFLMDRFFDGEFLTYGIKVIEFMEADQEERIDPMIFIFPRMTKCHFHKGGPSTEIEKHDALCVLPLNVVNEKIYIFLWFWFIILGFLTAFVLLMRLIVFTVPRLRVLFIAVRFRLIPKKQLKLLLEKSRMGDWFLLYLLGQNIDNIVFRDVILDLTARLSQMSKEPSV</sequence>
<evidence type="ECO:0000256" key="1">
    <source>
        <dbReference type="ARBA" id="ARBA00004610"/>
    </source>
</evidence>
<dbReference type="PROSITE" id="PS51013">
    <property type="entry name" value="PANNEXIN"/>
    <property type="match status" value="4"/>
</dbReference>
<evidence type="ECO:0000256" key="2">
    <source>
        <dbReference type="ARBA" id="ARBA00004651"/>
    </source>
</evidence>
<evidence type="ECO:0000313" key="13">
    <source>
        <dbReference type="EnsemblMetazoa" id="SMAR007312-PA"/>
    </source>
</evidence>
<feature type="transmembrane region" description="Helical" evidence="12">
    <location>
        <begin position="610"/>
        <end position="631"/>
    </location>
</feature>
<keyword evidence="14" id="KW-1185">Reference proteome</keyword>
<dbReference type="GO" id="GO:0034220">
    <property type="term" value="P:monoatomic ion transmembrane transport"/>
    <property type="evidence" value="ECO:0007669"/>
    <property type="project" value="UniProtKB-KW"/>
</dbReference>
<name>T1J195_STRMM</name>
<dbReference type="PANTHER" id="PTHR11893">
    <property type="entry name" value="INNEXIN"/>
    <property type="match status" value="1"/>
</dbReference>
<reference evidence="13" key="2">
    <citation type="submission" date="2015-02" db="UniProtKB">
        <authorList>
            <consortium name="EnsemblMetazoa"/>
        </authorList>
    </citation>
    <scope>IDENTIFICATION</scope>
</reference>
<evidence type="ECO:0000256" key="4">
    <source>
        <dbReference type="ARBA" id="ARBA00022475"/>
    </source>
</evidence>
<feature type="transmembrane region" description="Helical" evidence="12">
    <location>
        <begin position="108"/>
        <end position="130"/>
    </location>
</feature>
<gene>
    <name evidence="12" type="primary">inx</name>
</gene>
<feature type="transmembrane region" description="Helical" evidence="12">
    <location>
        <begin position="1513"/>
        <end position="1538"/>
    </location>
</feature>
<feature type="transmembrane region" description="Helical" evidence="12">
    <location>
        <begin position="1008"/>
        <end position="1025"/>
    </location>
</feature>
<evidence type="ECO:0000256" key="8">
    <source>
        <dbReference type="ARBA" id="ARBA00022989"/>
    </source>
</evidence>
<feature type="transmembrane region" description="Helical" evidence="12">
    <location>
        <begin position="1077"/>
        <end position="1097"/>
    </location>
</feature>
<comment type="similarity">
    <text evidence="12">Belongs to the pannexin family.</text>
</comment>
<comment type="function">
    <text evidence="12">Structural component of the gap junctions.</text>
</comment>
<evidence type="ECO:0000256" key="7">
    <source>
        <dbReference type="ARBA" id="ARBA00022949"/>
    </source>
</evidence>
<dbReference type="PANTHER" id="PTHR11893:SF41">
    <property type="entry name" value="INNEXIN INX2"/>
    <property type="match status" value="1"/>
</dbReference>
<evidence type="ECO:0000256" key="12">
    <source>
        <dbReference type="RuleBase" id="RU010713"/>
    </source>
</evidence>
<evidence type="ECO:0000256" key="6">
    <source>
        <dbReference type="ARBA" id="ARBA00022868"/>
    </source>
</evidence>
<dbReference type="HOGENOM" id="CLU_243998_0_0_1"/>
<dbReference type="STRING" id="126957.T1J195"/>
<accession>T1J195</accession>
<evidence type="ECO:0000256" key="10">
    <source>
        <dbReference type="ARBA" id="ARBA00023136"/>
    </source>
</evidence>
<dbReference type="GO" id="GO:0005921">
    <property type="term" value="C:gap junction"/>
    <property type="evidence" value="ECO:0007669"/>
    <property type="project" value="UniProtKB-SubCell"/>
</dbReference>
<keyword evidence="6" id="KW-0303">Gap junction</keyword>
<feature type="transmembrane region" description="Helical" evidence="12">
    <location>
        <begin position="176"/>
        <end position="197"/>
    </location>
</feature>
<organism evidence="13 14">
    <name type="scientific">Strigamia maritima</name>
    <name type="common">European centipede</name>
    <name type="synonym">Geophilus maritimus</name>
    <dbReference type="NCBI Taxonomy" id="126957"/>
    <lineage>
        <taxon>Eukaryota</taxon>
        <taxon>Metazoa</taxon>
        <taxon>Ecdysozoa</taxon>
        <taxon>Arthropoda</taxon>
        <taxon>Myriapoda</taxon>
        <taxon>Chilopoda</taxon>
        <taxon>Pleurostigmophora</taxon>
        <taxon>Geophilomorpha</taxon>
        <taxon>Linotaeniidae</taxon>
        <taxon>Strigamia</taxon>
    </lineage>
</organism>
<keyword evidence="9 12" id="KW-0406">Ion transport</keyword>
<dbReference type="EMBL" id="JH431781">
    <property type="status" value="NOT_ANNOTATED_CDS"/>
    <property type="molecule type" value="Genomic_DNA"/>
</dbReference>
<dbReference type="Proteomes" id="UP000014500">
    <property type="component" value="Unassembled WGS sequence"/>
</dbReference>
<proteinExistence type="inferred from homology"/>
<feature type="transmembrane region" description="Helical" evidence="12">
    <location>
        <begin position="926"/>
        <end position="946"/>
    </location>
</feature>
<feature type="transmembrane region" description="Helical" evidence="12">
    <location>
        <begin position="1423"/>
        <end position="1443"/>
    </location>
</feature>
<keyword evidence="4" id="KW-1003">Cell membrane</keyword>
<feature type="transmembrane region" description="Helical" evidence="12">
    <location>
        <begin position="267"/>
        <end position="291"/>
    </location>
</feature>
<feature type="transmembrane region" description="Helical" evidence="12">
    <location>
        <begin position="1354"/>
        <end position="1371"/>
    </location>
</feature>
<feature type="transmembrane region" description="Helical" evidence="12">
    <location>
        <begin position="31"/>
        <end position="48"/>
    </location>
</feature>
<comment type="caution">
    <text evidence="12">Lacks conserved residue(s) required for the propagation of feature annotation.</text>
</comment>
<keyword evidence="3 12" id="KW-0813">Transport</keyword>
<feature type="transmembrane region" description="Helical" evidence="12">
    <location>
        <begin position="1167"/>
        <end position="1191"/>
    </location>
</feature>
<keyword evidence="7" id="KW-0965">Cell junction</keyword>